<keyword evidence="5" id="KW-1185">Reference proteome</keyword>
<dbReference type="PROSITE" id="PS51352">
    <property type="entry name" value="THIOREDOXIN_2"/>
    <property type="match status" value="1"/>
</dbReference>
<dbReference type="InterPro" id="IPR013740">
    <property type="entry name" value="Redoxin"/>
</dbReference>
<comment type="caution">
    <text evidence="4">The sequence shown here is derived from an EMBL/GenBank/DDBJ whole genome shotgun (WGS) entry which is preliminary data.</text>
</comment>
<organism evidence="4 5">
    <name type="scientific">Vibrio anguillarum</name>
    <name type="common">Listonella anguillarum</name>
    <dbReference type="NCBI Taxonomy" id="55601"/>
    <lineage>
        <taxon>Bacteria</taxon>
        <taxon>Pseudomonadati</taxon>
        <taxon>Pseudomonadota</taxon>
        <taxon>Gammaproteobacteria</taxon>
        <taxon>Vibrionales</taxon>
        <taxon>Vibrionaceae</taxon>
        <taxon>Vibrio</taxon>
    </lineage>
</organism>
<protein>
    <submittedName>
        <fullName evidence="4">Thiol peroxidase</fullName>
        <ecNumber evidence="4">1.11.1.-</ecNumber>
    </submittedName>
</protein>
<dbReference type="InterPro" id="IPR050455">
    <property type="entry name" value="Tpx_Peroxidase_subfamily"/>
</dbReference>
<feature type="domain" description="Thioredoxin" evidence="3">
    <location>
        <begin position="18"/>
        <end position="170"/>
    </location>
</feature>
<evidence type="ECO:0000313" key="5">
    <source>
        <dbReference type="Proteomes" id="UP000726136"/>
    </source>
</evidence>
<dbReference type="InterPro" id="IPR036249">
    <property type="entry name" value="Thioredoxin-like_sf"/>
</dbReference>
<accession>A0ABR9Z726</accession>
<sequence>MKEVRFLGEVVTLSGEFPEVGKKAPNFMLTNVELNELQMKSFEGEKIVLAISPSIDTPVCQESVSKFNELASKFPNVNMVCVSADLPFALERFGKERKLNDVIMASFFRTADFASNYGVKIAEGPLSNLSARAVLVINEHGIVDYAELVEEITNQPDFGKLLEILEGKKQ</sequence>
<dbReference type="SUPFAM" id="SSF52833">
    <property type="entry name" value="Thioredoxin-like"/>
    <property type="match status" value="1"/>
</dbReference>
<dbReference type="InterPro" id="IPR013766">
    <property type="entry name" value="Thioredoxin_domain"/>
</dbReference>
<dbReference type="Pfam" id="PF08534">
    <property type="entry name" value="Redoxin"/>
    <property type="match status" value="1"/>
</dbReference>
<dbReference type="EC" id="1.11.1.-" evidence="4"/>
<dbReference type="NCBIfam" id="NF001808">
    <property type="entry name" value="PRK00522.1"/>
    <property type="match status" value="1"/>
</dbReference>
<name>A0ABR9Z726_VIBAN</name>
<evidence type="ECO:0000256" key="2">
    <source>
        <dbReference type="ARBA" id="ARBA00023284"/>
    </source>
</evidence>
<dbReference type="PANTHER" id="PTHR43110:SF1">
    <property type="entry name" value="THIOL PEROXIDASE"/>
    <property type="match status" value="1"/>
</dbReference>
<proteinExistence type="predicted"/>
<dbReference type="RefSeq" id="WP_130193641.1">
    <property type="nucleotide sequence ID" value="NZ_RDPI01000017.1"/>
</dbReference>
<evidence type="ECO:0000256" key="1">
    <source>
        <dbReference type="ARBA" id="ARBA00023157"/>
    </source>
</evidence>
<keyword evidence="1" id="KW-1015">Disulfide bond</keyword>
<dbReference type="CDD" id="cd03014">
    <property type="entry name" value="PRX_Atyp2cys"/>
    <property type="match status" value="1"/>
</dbReference>
<keyword evidence="4" id="KW-0560">Oxidoreductase</keyword>
<dbReference type="InterPro" id="IPR002065">
    <property type="entry name" value="TPX"/>
</dbReference>
<evidence type="ECO:0000313" key="4">
    <source>
        <dbReference type="EMBL" id="MBF4374252.1"/>
    </source>
</evidence>
<dbReference type="PANTHER" id="PTHR43110">
    <property type="entry name" value="THIOL PEROXIDASE"/>
    <property type="match status" value="1"/>
</dbReference>
<dbReference type="Gene3D" id="3.40.30.10">
    <property type="entry name" value="Glutaredoxin"/>
    <property type="match status" value="1"/>
</dbReference>
<keyword evidence="2" id="KW-0676">Redox-active center</keyword>
<dbReference type="Proteomes" id="UP000726136">
    <property type="component" value="Unassembled WGS sequence"/>
</dbReference>
<dbReference type="GO" id="GO:0004601">
    <property type="term" value="F:peroxidase activity"/>
    <property type="evidence" value="ECO:0007669"/>
    <property type="project" value="UniProtKB-KW"/>
</dbReference>
<evidence type="ECO:0000259" key="3">
    <source>
        <dbReference type="PROSITE" id="PS51352"/>
    </source>
</evidence>
<dbReference type="EMBL" id="RDPI01000017">
    <property type="protein sequence ID" value="MBF4374252.1"/>
    <property type="molecule type" value="Genomic_DNA"/>
</dbReference>
<keyword evidence="4" id="KW-0575">Peroxidase</keyword>
<gene>
    <name evidence="4" type="ORF">EAY46_14365</name>
</gene>
<reference evidence="4 5" key="1">
    <citation type="journal article" date="2021" name="PeerJ">
        <title>Analysis of 44 Vibrio anguillarum genomes reveals high genetic diversity.</title>
        <authorList>
            <person name="Hansen M.J."/>
            <person name="Dalsgaard I."/>
        </authorList>
    </citation>
    <scope>NUCLEOTIDE SEQUENCE [LARGE SCALE GENOMIC DNA]</scope>
    <source>
        <strain evidence="4 5">040915-1/1B</strain>
    </source>
</reference>